<feature type="domain" description="PAS" evidence="1">
    <location>
        <begin position="18"/>
        <end position="90"/>
    </location>
</feature>
<dbReference type="RefSeq" id="WP_305109180.1">
    <property type="nucleotide sequence ID" value="NZ_JAUTWS010000222.1"/>
</dbReference>
<dbReference type="InterPro" id="IPR000160">
    <property type="entry name" value="GGDEF_dom"/>
</dbReference>
<evidence type="ECO:0000259" key="1">
    <source>
        <dbReference type="PROSITE" id="PS50112"/>
    </source>
</evidence>
<feature type="domain" description="PAC" evidence="2">
    <location>
        <begin position="353"/>
        <end position="406"/>
    </location>
</feature>
<dbReference type="Gene3D" id="3.20.20.450">
    <property type="entry name" value="EAL domain"/>
    <property type="match status" value="1"/>
</dbReference>
<accession>A0ABT9EDQ0</accession>
<dbReference type="Gene3D" id="2.10.70.100">
    <property type="match status" value="3"/>
</dbReference>
<dbReference type="SUPFAM" id="SSF55785">
    <property type="entry name" value="PYP-like sensor domain (PAS domain)"/>
    <property type="match status" value="4"/>
</dbReference>
<dbReference type="PANTHER" id="PTHR44757">
    <property type="entry name" value="DIGUANYLATE CYCLASE DGCP"/>
    <property type="match status" value="1"/>
</dbReference>
<dbReference type="NCBIfam" id="TIGR00229">
    <property type="entry name" value="sensory_box"/>
    <property type="match status" value="4"/>
</dbReference>
<dbReference type="SMART" id="SM00052">
    <property type="entry name" value="EAL"/>
    <property type="match status" value="1"/>
</dbReference>
<dbReference type="Pfam" id="PF08447">
    <property type="entry name" value="PAS_3"/>
    <property type="match status" value="4"/>
</dbReference>
<feature type="domain" description="PAC" evidence="2">
    <location>
        <begin position="93"/>
        <end position="146"/>
    </location>
</feature>
<dbReference type="InterPro" id="IPR013655">
    <property type="entry name" value="PAS_fold_3"/>
</dbReference>
<dbReference type="InterPro" id="IPR000700">
    <property type="entry name" value="PAS-assoc_C"/>
</dbReference>
<dbReference type="InterPro" id="IPR001610">
    <property type="entry name" value="PAC"/>
</dbReference>
<evidence type="ECO:0000259" key="3">
    <source>
        <dbReference type="PROSITE" id="PS50883"/>
    </source>
</evidence>
<feature type="non-terminal residue" evidence="5">
    <location>
        <position position="1"/>
    </location>
</feature>
<dbReference type="Gene3D" id="3.30.70.270">
    <property type="match status" value="1"/>
</dbReference>
<dbReference type="InterPro" id="IPR035965">
    <property type="entry name" value="PAS-like_dom_sf"/>
</dbReference>
<dbReference type="Proteomes" id="UP001243009">
    <property type="component" value="Unassembled WGS sequence"/>
</dbReference>
<feature type="domain" description="PAC" evidence="2">
    <location>
        <begin position="476"/>
        <end position="529"/>
    </location>
</feature>
<name>A0ABT9EDQ0_9PROT</name>
<dbReference type="InterPro" id="IPR035919">
    <property type="entry name" value="EAL_sf"/>
</dbReference>
<dbReference type="NCBIfam" id="TIGR00254">
    <property type="entry name" value="GGDEF"/>
    <property type="match status" value="1"/>
</dbReference>
<dbReference type="InterPro" id="IPR029787">
    <property type="entry name" value="Nucleotide_cyclase"/>
</dbReference>
<comment type="caution">
    <text evidence="5">The sequence shown here is derived from an EMBL/GenBank/DDBJ whole genome shotgun (WGS) entry which is preliminary data.</text>
</comment>
<evidence type="ECO:0000313" key="6">
    <source>
        <dbReference type="Proteomes" id="UP001243009"/>
    </source>
</evidence>
<dbReference type="Gene3D" id="3.30.450.20">
    <property type="entry name" value="PAS domain"/>
    <property type="match status" value="4"/>
</dbReference>
<organism evidence="5 6">
    <name type="scientific">Paracraurococcus lichenis</name>
    <dbReference type="NCBI Taxonomy" id="3064888"/>
    <lineage>
        <taxon>Bacteria</taxon>
        <taxon>Pseudomonadati</taxon>
        <taxon>Pseudomonadota</taxon>
        <taxon>Alphaproteobacteria</taxon>
        <taxon>Acetobacterales</taxon>
        <taxon>Roseomonadaceae</taxon>
        <taxon>Paracraurococcus</taxon>
    </lineage>
</organism>
<dbReference type="CDD" id="cd01948">
    <property type="entry name" value="EAL"/>
    <property type="match status" value="1"/>
</dbReference>
<evidence type="ECO:0000313" key="5">
    <source>
        <dbReference type="EMBL" id="MDO9714347.1"/>
    </source>
</evidence>
<sequence length="970" mass="106382">ERAAAEERARVTRVLAEREGALRAVFDTGSVGVAELDATNDRYVRVNRRFCEITGRTEVELLGGLGPDNTLHPDNRAAVLCRRRAAIAERGFWDDELRYLRPDGTTVWAHVSVAVSARDDDGRVARCVAIVQDVTESRGAAERLRASEELLRMGQEVGRIGSFTRDLATGAIRCGPETRALFELPAGEAPIPPEVWAAPILPEDRERLMAEVGAAIAERVPDIACDYRHRRASDGALRHLEMRARYEFDASGRPVSSVGVVIDVTERREAEERLHAGKAMLRLCLQVGHIGGFSRNLTTGAIDCGPEARALHGLPSDGVPITAADWYATVLPEDRERLRAEIADAQARRLPEIAYQYRIRHAADGAVRHLEARTRYEYDAAGRPIGSVGVVIDVTTRNEAEALLRLSLEVGRIGHFRHDLVGGLFHPGPEMRLMHGLPAGETPIPEAACLAAVLPEDRERLRAQIGRELAERAPEGGTEYRIRHPQSGELRHFELRVRYQYAIDGRPLTALGVVIDITERRAAEARIAHMAHHDALTGLPNRVRFRERLDAALTRVRRGEPCAVLCLDLDRFKEVNDTLGHPAGDALLRAVTERLRSELREVDTLARLGGDEFAVVQAGADQPHDATVLARRLVEVLGTPFDLDGHRVVIGTSIGIAFAPGDGADADALLKAADMALYRAKAEGRGCWCFFEPEMDARMQLRRTLELDLRRALAEGEFELHYQPIVGVRNRVVHGLEALIRWRHPERGLVPPDRFIPVCEETGMIVPLGSWVLRRACAEAVTWPGAPRVAINLSPTQFGSRGLVEAVQEALAASGLEPGRLELEITETAMLRDTEETLATLHQLKALGVRIAMDDFGTGYSSLGYLQRFPFDKVKIDRSFVRGLGEARASEAIVRAVAELCDGLDMSTTAEGVETEAQLAVLRRQGCGEAQGYLFAHPTPAPDVPALLARLQGSACGTEGSLYGPSKTAC</sequence>
<dbReference type="PROSITE" id="PS50112">
    <property type="entry name" value="PAS"/>
    <property type="match status" value="1"/>
</dbReference>
<dbReference type="CDD" id="cd01949">
    <property type="entry name" value="GGDEF"/>
    <property type="match status" value="1"/>
</dbReference>
<dbReference type="PROSITE" id="PS50883">
    <property type="entry name" value="EAL"/>
    <property type="match status" value="1"/>
</dbReference>
<dbReference type="InterPro" id="IPR001633">
    <property type="entry name" value="EAL_dom"/>
</dbReference>
<dbReference type="PANTHER" id="PTHR44757:SF2">
    <property type="entry name" value="BIOFILM ARCHITECTURE MAINTENANCE PROTEIN MBAA"/>
    <property type="match status" value="1"/>
</dbReference>
<evidence type="ECO:0000259" key="4">
    <source>
        <dbReference type="PROSITE" id="PS50887"/>
    </source>
</evidence>
<dbReference type="PROSITE" id="PS50113">
    <property type="entry name" value="PAC"/>
    <property type="match status" value="4"/>
</dbReference>
<dbReference type="SUPFAM" id="SSF141868">
    <property type="entry name" value="EAL domain-like"/>
    <property type="match status" value="1"/>
</dbReference>
<dbReference type="Pfam" id="PF00990">
    <property type="entry name" value="GGDEF"/>
    <property type="match status" value="1"/>
</dbReference>
<feature type="domain" description="GGDEF" evidence="4">
    <location>
        <begin position="560"/>
        <end position="693"/>
    </location>
</feature>
<dbReference type="PROSITE" id="PS50887">
    <property type="entry name" value="GGDEF"/>
    <property type="match status" value="1"/>
</dbReference>
<dbReference type="InterPro" id="IPR043128">
    <property type="entry name" value="Rev_trsase/Diguanyl_cyclase"/>
</dbReference>
<keyword evidence="6" id="KW-1185">Reference proteome</keyword>
<dbReference type="SMART" id="SM00267">
    <property type="entry name" value="GGDEF"/>
    <property type="match status" value="1"/>
</dbReference>
<protein>
    <submittedName>
        <fullName evidence="5">EAL domain-containing protein</fullName>
    </submittedName>
</protein>
<evidence type="ECO:0000259" key="2">
    <source>
        <dbReference type="PROSITE" id="PS50113"/>
    </source>
</evidence>
<proteinExistence type="predicted"/>
<gene>
    <name evidence="5" type="ORF">Q7A36_39005</name>
</gene>
<reference evidence="5 6" key="1">
    <citation type="submission" date="2023-08" db="EMBL/GenBank/DDBJ databases">
        <title>The draft genome sequence of Paracraurococcus sp. LOR1-02.</title>
        <authorList>
            <person name="Kingkaew E."/>
            <person name="Tanasupawat S."/>
        </authorList>
    </citation>
    <scope>NUCLEOTIDE SEQUENCE [LARGE SCALE GENOMIC DNA]</scope>
    <source>
        <strain evidence="5 6">LOR1-02</strain>
    </source>
</reference>
<feature type="domain" description="PAC" evidence="2">
    <location>
        <begin position="223"/>
        <end position="276"/>
    </location>
</feature>
<dbReference type="InterPro" id="IPR000014">
    <property type="entry name" value="PAS"/>
</dbReference>
<dbReference type="Pfam" id="PF00563">
    <property type="entry name" value="EAL"/>
    <property type="match status" value="1"/>
</dbReference>
<dbReference type="CDD" id="cd00130">
    <property type="entry name" value="PAS"/>
    <property type="match status" value="1"/>
</dbReference>
<dbReference type="InterPro" id="IPR052155">
    <property type="entry name" value="Biofilm_reg_signaling"/>
</dbReference>
<dbReference type="SMART" id="SM00086">
    <property type="entry name" value="PAC"/>
    <property type="match status" value="4"/>
</dbReference>
<dbReference type="SUPFAM" id="SSF55073">
    <property type="entry name" value="Nucleotide cyclase"/>
    <property type="match status" value="1"/>
</dbReference>
<feature type="domain" description="EAL" evidence="3">
    <location>
        <begin position="702"/>
        <end position="952"/>
    </location>
</feature>
<dbReference type="SMART" id="SM00091">
    <property type="entry name" value="PAS"/>
    <property type="match status" value="3"/>
</dbReference>
<dbReference type="EMBL" id="JAUTWS010000222">
    <property type="protein sequence ID" value="MDO9714347.1"/>
    <property type="molecule type" value="Genomic_DNA"/>
</dbReference>